<gene>
    <name evidence="5" type="ORF">FUA24_21590</name>
</gene>
<dbReference type="Pfam" id="PF01053">
    <property type="entry name" value="Cys_Met_Meta_PP"/>
    <property type="match status" value="1"/>
</dbReference>
<dbReference type="GO" id="GO:0005737">
    <property type="term" value="C:cytoplasm"/>
    <property type="evidence" value="ECO:0007669"/>
    <property type="project" value="TreeGrafter"/>
</dbReference>
<dbReference type="InterPro" id="IPR015421">
    <property type="entry name" value="PyrdxlP-dep_Trfase_major"/>
</dbReference>
<dbReference type="SUPFAM" id="SSF53383">
    <property type="entry name" value="PLP-dependent transferases"/>
    <property type="match status" value="1"/>
</dbReference>
<feature type="modified residue" description="N6-(pyridoxal phosphate)lysine" evidence="3">
    <location>
        <position position="208"/>
    </location>
</feature>
<organism evidence="5 6">
    <name type="scientific">Seonamhaeicola marinus</name>
    <dbReference type="NCBI Taxonomy" id="1912246"/>
    <lineage>
        <taxon>Bacteria</taxon>
        <taxon>Pseudomonadati</taxon>
        <taxon>Bacteroidota</taxon>
        <taxon>Flavobacteriia</taxon>
        <taxon>Flavobacteriales</taxon>
        <taxon>Flavobacteriaceae</taxon>
    </lineage>
</organism>
<dbReference type="PANTHER" id="PTHR11808">
    <property type="entry name" value="TRANS-SULFURATION ENZYME FAMILY MEMBER"/>
    <property type="match status" value="1"/>
</dbReference>
<evidence type="ECO:0000256" key="1">
    <source>
        <dbReference type="ARBA" id="ARBA00001933"/>
    </source>
</evidence>
<keyword evidence="5" id="KW-0808">Transferase</keyword>
<evidence type="ECO:0000256" key="2">
    <source>
        <dbReference type="ARBA" id="ARBA00022898"/>
    </source>
</evidence>
<dbReference type="GO" id="GO:0016846">
    <property type="term" value="F:carbon-sulfur lyase activity"/>
    <property type="evidence" value="ECO:0007669"/>
    <property type="project" value="TreeGrafter"/>
</dbReference>
<dbReference type="InterPro" id="IPR000277">
    <property type="entry name" value="Cys/Met-Metab_PyrdxlP-dep_enz"/>
</dbReference>
<dbReference type="FunFam" id="3.90.1150.10:FF:000033">
    <property type="entry name" value="Cystathionine gamma-synthase"/>
    <property type="match status" value="1"/>
</dbReference>
<dbReference type="OrthoDB" id="9803729at2"/>
<name>A0A5D0HHZ2_9FLAO</name>
<evidence type="ECO:0000256" key="4">
    <source>
        <dbReference type="RuleBase" id="RU362118"/>
    </source>
</evidence>
<evidence type="ECO:0000313" key="5">
    <source>
        <dbReference type="EMBL" id="TYA69889.1"/>
    </source>
</evidence>
<sequence length="390" mass="43315">MSKENKHFETEAIRTQSETTQFSEHSVPLYLTSGFVFDDAEEMRASFAEEKERDLYSRYSNPNTNEFIEKVCKMEGAEAGFAFASGMAAVFSTFATLLDSGDHVVSCSSVFGATHGLFTKYLPKWNISSSYFNINEPETIEALIQSNTKFIYAETPTNPGVDVLDLDFLSALCKKHNLLLVIDNCFATPYLQNPIKHGADLVIHSATKLMDGQGRVLGGITVGKKELIREIYLFSRLTGPSMSPFNAWVLSKSLETLAVRAERHCENALKLATYLEEHPKVKWVKYPFLKSHPKYEVAKKQMRLGGNIVAFEVEGGIEGGRNFFDNIKMCSLSANLGDTRTIVTHPASTTHAKVEPEVKAAVGITDGMVRCSLGLEHIDDIIADFEQALK</sequence>
<dbReference type="EMBL" id="VSDQ01000729">
    <property type="protein sequence ID" value="TYA69889.1"/>
    <property type="molecule type" value="Genomic_DNA"/>
</dbReference>
<accession>A0A5D0HHZ2</accession>
<keyword evidence="2 3" id="KW-0663">Pyridoxal phosphate</keyword>
<keyword evidence="6" id="KW-1185">Reference proteome</keyword>
<dbReference type="InterPro" id="IPR015424">
    <property type="entry name" value="PyrdxlP-dep_Trfase"/>
</dbReference>
<comment type="cofactor">
    <cofactor evidence="1 4">
        <name>pyridoxal 5'-phosphate</name>
        <dbReference type="ChEBI" id="CHEBI:597326"/>
    </cofactor>
</comment>
<dbReference type="InterPro" id="IPR015422">
    <property type="entry name" value="PyrdxlP-dep_Trfase_small"/>
</dbReference>
<dbReference type="AlphaFoldDB" id="A0A5D0HHZ2"/>
<keyword evidence="5" id="KW-0032">Aminotransferase</keyword>
<evidence type="ECO:0000313" key="6">
    <source>
        <dbReference type="Proteomes" id="UP000323930"/>
    </source>
</evidence>
<comment type="caution">
    <text evidence="5">The sequence shown here is derived from an EMBL/GenBank/DDBJ whole genome shotgun (WGS) entry which is preliminary data.</text>
</comment>
<dbReference type="PANTHER" id="PTHR11808:SF80">
    <property type="entry name" value="CYSTATHIONINE GAMMA-LYASE"/>
    <property type="match status" value="1"/>
</dbReference>
<comment type="similarity">
    <text evidence="4">Belongs to the trans-sulfuration enzymes family.</text>
</comment>
<dbReference type="GO" id="GO:0019346">
    <property type="term" value="P:transsulfuration"/>
    <property type="evidence" value="ECO:0007669"/>
    <property type="project" value="InterPro"/>
</dbReference>
<dbReference type="GO" id="GO:0008483">
    <property type="term" value="F:transaminase activity"/>
    <property type="evidence" value="ECO:0007669"/>
    <property type="project" value="UniProtKB-KW"/>
</dbReference>
<dbReference type="Gene3D" id="3.40.640.10">
    <property type="entry name" value="Type I PLP-dependent aspartate aminotransferase-like (Major domain)"/>
    <property type="match status" value="1"/>
</dbReference>
<dbReference type="Gene3D" id="3.90.1150.10">
    <property type="entry name" value="Aspartate Aminotransferase, domain 1"/>
    <property type="match status" value="1"/>
</dbReference>
<protein>
    <submittedName>
        <fullName evidence="5">Aminotransferase class I/II-fold pyridoxal phosphate-dependent enzyme</fullName>
    </submittedName>
</protein>
<evidence type="ECO:0000256" key="3">
    <source>
        <dbReference type="PIRSR" id="PIRSR001434-2"/>
    </source>
</evidence>
<dbReference type="CDD" id="cd00614">
    <property type="entry name" value="CGS_like"/>
    <property type="match status" value="1"/>
</dbReference>
<dbReference type="Proteomes" id="UP000323930">
    <property type="component" value="Unassembled WGS sequence"/>
</dbReference>
<dbReference type="FunFam" id="3.40.640.10:FF:000046">
    <property type="entry name" value="Cystathionine gamma-lyase"/>
    <property type="match status" value="1"/>
</dbReference>
<dbReference type="GO" id="GO:0009086">
    <property type="term" value="P:methionine biosynthetic process"/>
    <property type="evidence" value="ECO:0007669"/>
    <property type="project" value="UniProtKB-ARBA"/>
</dbReference>
<dbReference type="PIRSF" id="PIRSF001434">
    <property type="entry name" value="CGS"/>
    <property type="match status" value="1"/>
</dbReference>
<reference evidence="5 6" key="1">
    <citation type="submission" date="2019-08" db="EMBL/GenBank/DDBJ databases">
        <title>Seonamhaeicola sediminis sp. nov., isolated from marine sediment.</title>
        <authorList>
            <person name="Cao W.R."/>
        </authorList>
    </citation>
    <scope>NUCLEOTIDE SEQUENCE [LARGE SCALE GENOMIC DNA]</scope>
    <source>
        <strain evidence="5 6">B011</strain>
    </source>
</reference>
<proteinExistence type="inferred from homology"/>
<dbReference type="GO" id="GO:0030170">
    <property type="term" value="F:pyridoxal phosphate binding"/>
    <property type="evidence" value="ECO:0007669"/>
    <property type="project" value="InterPro"/>
</dbReference>
<dbReference type="RefSeq" id="WP_148545160.1">
    <property type="nucleotide sequence ID" value="NZ_VSDQ01000729.1"/>
</dbReference>